<dbReference type="InterPro" id="IPR042257">
    <property type="entry name" value="DGOK_C"/>
</dbReference>
<dbReference type="GO" id="GO:0008671">
    <property type="term" value="F:2-dehydro-3-deoxygalactonokinase activity"/>
    <property type="evidence" value="ECO:0007669"/>
    <property type="project" value="InterPro"/>
</dbReference>
<accession>A0AAU7JH52</accession>
<organism evidence="1">
    <name type="scientific">Alsobacter sp. KACC 23698</name>
    <dbReference type="NCBI Taxonomy" id="3149229"/>
    <lineage>
        <taxon>Bacteria</taxon>
        <taxon>Pseudomonadati</taxon>
        <taxon>Pseudomonadota</taxon>
        <taxon>Alphaproteobacteria</taxon>
        <taxon>Hyphomicrobiales</taxon>
        <taxon>Alsobacteraceae</taxon>
        <taxon>Alsobacter</taxon>
    </lineage>
</organism>
<dbReference type="GO" id="GO:0034194">
    <property type="term" value="P:D-galactonate catabolic process"/>
    <property type="evidence" value="ECO:0007669"/>
    <property type="project" value="InterPro"/>
</dbReference>
<reference evidence="1" key="1">
    <citation type="submission" date="2024-05" db="EMBL/GenBank/DDBJ databases">
        <authorList>
            <person name="Kim S."/>
            <person name="Heo J."/>
            <person name="Choi H."/>
            <person name="Choi Y."/>
            <person name="Kwon S.-W."/>
            <person name="Kim Y."/>
        </authorList>
    </citation>
    <scope>NUCLEOTIDE SEQUENCE</scope>
    <source>
        <strain evidence="1">KACC 23698</strain>
    </source>
</reference>
<dbReference type="Gene3D" id="3.30.420.300">
    <property type="entry name" value="2-keto-3-deoxy-galactonokinase, substrate binding domain"/>
    <property type="match status" value="1"/>
</dbReference>
<dbReference type="EMBL" id="CP157484">
    <property type="protein sequence ID" value="XBO39309.1"/>
    <property type="molecule type" value="Genomic_DNA"/>
</dbReference>
<sequence length="303" mass="31373">MTAADPDSPALIALDWGTSRLRAYLVAGSGDVRERLSADDGIAAVPAGGFPATLRRHVGPWLDRFPAVPVVMAGMVGSRNGWVEAPYLECPVEIDDLGRSFARADLGGGREALIVPGLTCRRPGGAPDVMRGEETKIAGAGVRDGVVLTPGTHSKWAEVAQGRITGFSTFMTGDVYAALKDHTILGMLAQEPPDETGFARGLAAARGAGGLTHLAFSARTLVLMGDLAPVQVGPYLSGLLIGVEIDQGLAMASPGAEITLVAEGVFAASYAAALADRGRTCRVLDPEAVIVAGLLRILDASHR</sequence>
<gene>
    <name evidence="1" type="ORF">ABEG18_00545</name>
</gene>
<evidence type="ECO:0000313" key="1">
    <source>
        <dbReference type="EMBL" id="XBO39309.1"/>
    </source>
</evidence>
<dbReference type="Gene3D" id="3.30.420.310">
    <property type="entry name" value="2-keto-3-deoxy-galactonokinase, C-terminal domain"/>
    <property type="match status" value="1"/>
</dbReference>
<name>A0AAU7JH52_9HYPH</name>
<protein>
    <submittedName>
        <fullName evidence="1">2-dehydro-3-deoxygalactonokinase</fullName>
    </submittedName>
</protein>
<proteinExistence type="predicted"/>
<dbReference type="Pfam" id="PF05035">
    <property type="entry name" value="DGOK"/>
    <property type="match status" value="1"/>
</dbReference>
<dbReference type="InterPro" id="IPR007729">
    <property type="entry name" value="DGOK"/>
</dbReference>
<dbReference type="InterPro" id="IPR042258">
    <property type="entry name" value="DGOK_N"/>
</dbReference>
<dbReference type="RefSeq" id="WP_406856151.1">
    <property type="nucleotide sequence ID" value="NZ_CP157484.1"/>
</dbReference>
<dbReference type="AlphaFoldDB" id="A0AAU7JH52"/>